<dbReference type="GO" id="GO:0009338">
    <property type="term" value="C:exodeoxyribonuclease V complex"/>
    <property type="evidence" value="ECO:0007669"/>
    <property type="project" value="InterPro"/>
</dbReference>
<keyword evidence="9 11" id="KW-0234">DNA repair</keyword>
<evidence type="ECO:0000256" key="2">
    <source>
        <dbReference type="ARBA" id="ARBA00022741"/>
    </source>
</evidence>
<dbReference type="PANTHER" id="PTHR43788">
    <property type="entry name" value="DNA2/NAM7 HELICASE FAMILY MEMBER"/>
    <property type="match status" value="1"/>
</dbReference>
<evidence type="ECO:0000256" key="8">
    <source>
        <dbReference type="ARBA" id="ARBA00023125"/>
    </source>
</evidence>
<dbReference type="GO" id="GO:0043139">
    <property type="term" value="F:5'-3' DNA helicase activity"/>
    <property type="evidence" value="ECO:0007669"/>
    <property type="project" value="UniProtKB-UniRule"/>
</dbReference>
<dbReference type="Gene3D" id="3.40.50.300">
    <property type="entry name" value="P-loop containing nucleotide triphosphate hydrolases"/>
    <property type="match status" value="3"/>
</dbReference>
<dbReference type="InterPro" id="IPR027785">
    <property type="entry name" value="UvrD-like_helicase_C"/>
</dbReference>
<proteinExistence type="inferred from homology"/>
<dbReference type="CDD" id="cd18809">
    <property type="entry name" value="SF1_C_RecD"/>
    <property type="match status" value="1"/>
</dbReference>
<evidence type="ECO:0000256" key="3">
    <source>
        <dbReference type="ARBA" id="ARBA00022763"/>
    </source>
</evidence>
<dbReference type="RefSeq" id="WP_101193091.1">
    <property type="nucleotide sequence ID" value="NZ_PIYS01000008.1"/>
</dbReference>
<evidence type="ECO:0000256" key="1">
    <source>
        <dbReference type="ARBA" id="ARBA00022722"/>
    </source>
</evidence>
<dbReference type="Proteomes" id="UP000242861">
    <property type="component" value="Unassembled WGS sequence"/>
</dbReference>
<feature type="binding site" evidence="11">
    <location>
        <begin position="207"/>
        <end position="214"/>
    </location>
    <ligand>
        <name>ATP</name>
        <dbReference type="ChEBI" id="CHEBI:30616"/>
    </ligand>
</feature>
<evidence type="ECO:0000259" key="12">
    <source>
        <dbReference type="Pfam" id="PF13538"/>
    </source>
</evidence>
<dbReference type="GO" id="GO:0005524">
    <property type="term" value="F:ATP binding"/>
    <property type="evidence" value="ECO:0007669"/>
    <property type="project" value="UniProtKB-UniRule"/>
</dbReference>
<keyword evidence="6 11" id="KW-0269">Exonuclease</keyword>
<dbReference type="GO" id="GO:0008854">
    <property type="term" value="F:exodeoxyribonuclease V activity"/>
    <property type="evidence" value="ECO:0007669"/>
    <property type="project" value="InterPro"/>
</dbReference>
<sequence>MSQQLSLLSAHDPALHDRQAMLALLDSWQGEGWLRVLDVALARFCVELDPHSPPLLLLGAALSSLQLGHGHVCLDLAACLAEPGLGLSVNPSASTLPPARLLQQISLDDWLSSLQQSPLAGTAEAGNSPLVLDGQRLYLRRYWNYEQTVAKQIAARLPRQQALPATFSTRLQELFSSPPEQHGKRLCDWQKVACALAARSAFSLITGGPGTGKTTSVVRLLALLQEAALQAGQPLRIQLAAPTGKAAARLSESIGAQVAALPVSEAVRELIPRVVTTLHRLLGSLPDSRHFRHHAGNPLALDVLVVDEASMIDLEMMACLLDALPATARLILLGDKDQLASVEAGALLGDLCRDAEYGYYAADLQHWLEQVSGERLDDPQLRPGSAQNQPLAQHTLMLRHSRRFAGHSGIGQLARAVNQGNAADARQILASPAADLQVLRLHGSQQQALAPRLLDGHGAALGYTHYLQVMQQRRPSVETADQPSAWLHWARQVLAAFEQFQLLCALRQGPWGVEGLNTQIAAALLQRGLLDSDQGWYEGRPVMVTRNDYNLGLMNGDIGIALCMPDSTTPSRQVLRVVFPRNDGQQGLRLVLPSRLSAVETVYAMTVHKSQGSEFAHCALLLPDTLNPVLTRELIYTGITRAREHFTLIESHPPVFEQAIQRRVQRHSGLLDALRQATAATIAAG</sequence>
<dbReference type="NCBIfam" id="TIGR01447">
    <property type="entry name" value="recD"/>
    <property type="match status" value="1"/>
</dbReference>
<dbReference type="PANTHER" id="PTHR43788:SF6">
    <property type="entry name" value="DNA HELICASE B"/>
    <property type="match status" value="1"/>
</dbReference>
<dbReference type="Pfam" id="PF13538">
    <property type="entry name" value="UvrD_C_2"/>
    <property type="match status" value="1"/>
</dbReference>
<dbReference type="GO" id="GO:0017116">
    <property type="term" value="F:single-stranded DNA helicase activity"/>
    <property type="evidence" value="ECO:0007669"/>
    <property type="project" value="TreeGrafter"/>
</dbReference>
<dbReference type="GO" id="GO:0000724">
    <property type="term" value="P:double-strand break repair via homologous recombination"/>
    <property type="evidence" value="ECO:0007669"/>
    <property type="project" value="UniProtKB-UniRule"/>
</dbReference>
<keyword evidence="5 11" id="KW-0347">Helicase</keyword>
<keyword evidence="3 11" id="KW-0227">DNA damage</keyword>
<dbReference type="EMBL" id="PIYS01000008">
    <property type="protein sequence ID" value="PKF71745.1"/>
    <property type="molecule type" value="Genomic_DNA"/>
</dbReference>
<evidence type="ECO:0000256" key="5">
    <source>
        <dbReference type="ARBA" id="ARBA00022806"/>
    </source>
</evidence>
<keyword evidence="7 11" id="KW-0067">ATP-binding</keyword>
<dbReference type="InterPro" id="IPR049550">
    <property type="entry name" value="RecD_N"/>
</dbReference>
<comment type="subunit">
    <text evidence="11">Heterotrimer of RecB, RecC and RecD. All subunits contribute to DNA-binding.</text>
</comment>
<evidence type="ECO:0000256" key="6">
    <source>
        <dbReference type="ARBA" id="ARBA00022839"/>
    </source>
</evidence>
<reference evidence="15" key="1">
    <citation type="submission" date="2017-12" db="EMBL/GenBank/DDBJ databases">
        <authorList>
            <person name="Yu X.-Y."/>
        </authorList>
    </citation>
    <scope>NUCLEOTIDE SEQUENCE [LARGE SCALE GENOMIC DNA]</scope>
    <source>
        <strain evidence="15">ZYSR67-Z</strain>
    </source>
</reference>
<comment type="catalytic activity">
    <reaction evidence="11">
        <text>ATP + H2O = ADP + phosphate + H(+)</text>
        <dbReference type="Rhea" id="RHEA:13065"/>
        <dbReference type="ChEBI" id="CHEBI:15377"/>
        <dbReference type="ChEBI" id="CHEBI:15378"/>
        <dbReference type="ChEBI" id="CHEBI:30616"/>
        <dbReference type="ChEBI" id="CHEBI:43474"/>
        <dbReference type="ChEBI" id="CHEBI:456216"/>
        <dbReference type="EC" id="5.6.2.3"/>
    </reaction>
</comment>
<comment type="miscellaneous">
    <text evidence="11">In the RecBCD complex, RecB has a slow 3'-5' helicase, an exonuclease activity and loads RecA onto ssDNA, RecD has a fast 5'-3' helicase activity, while RecC stimulates the ATPase and processivity of the RecB helicase and contributes to recognition of the Chi site.</text>
</comment>
<evidence type="ECO:0000256" key="4">
    <source>
        <dbReference type="ARBA" id="ARBA00022801"/>
    </source>
</evidence>
<evidence type="ECO:0000256" key="10">
    <source>
        <dbReference type="ARBA" id="ARBA00023235"/>
    </source>
</evidence>
<protein>
    <recommendedName>
        <fullName evidence="11">RecBCD enzyme subunit RecD</fullName>
        <ecNumber evidence="11">5.6.2.3</ecNumber>
    </recommendedName>
    <alternativeName>
        <fullName evidence="11">DNA 5'-3' helicase subunit RecD</fullName>
    </alternativeName>
    <alternativeName>
        <fullName evidence="11">Exonuclease V subunit RecD</fullName>
        <shortName evidence="11">ExoV subunit RecD</shortName>
    </alternativeName>
    <alternativeName>
        <fullName evidence="11">Helicase/nuclease RecBCD subunit RecD</fullName>
    </alternativeName>
</protein>
<dbReference type="CDD" id="cd17933">
    <property type="entry name" value="DEXSc_RecD-like"/>
    <property type="match status" value="1"/>
</dbReference>
<keyword evidence="2 11" id="KW-0547">Nucleotide-binding</keyword>
<keyword evidence="4 11" id="KW-0378">Hydrolase</keyword>
<dbReference type="InterPro" id="IPR041851">
    <property type="entry name" value="RecD_N_sf"/>
</dbReference>
<organism evidence="14 15">
    <name type="scientific">Pseudomonas fluvialis</name>
    <dbReference type="NCBI Taxonomy" id="1793966"/>
    <lineage>
        <taxon>Bacteria</taxon>
        <taxon>Pseudomonadati</taxon>
        <taxon>Pseudomonadota</taxon>
        <taxon>Gammaproteobacteria</taxon>
        <taxon>Pseudomonadales</taxon>
        <taxon>Pseudomonadaceae</taxon>
        <taxon>Pseudomonas</taxon>
    </lineage>
</organism>
<dbReference type="Pfam" id="PF13245">
    <property type="entry name" value="AAA_19"/>
    <property type="match status" value="1"/>
</dbReference>
<dbReference type="Gene3D" id="1.10.10.1020">
    <property type="entry name" value="RecBCD complex, subunit RecD, N-terminal domain"/>
    <property type="match status" value="1"/>
</dbReference>
<dbReference type="HAMAP" id="MF_01487">
    <property type="entry name" value="RecD"/>
    <property type="match status" value="1"/>
</dbReference>
<evidence type="ECO:0000256" key="9">
    <source>
        <dbReference type="ARBA" id="ARBA00023204"/>
    </source>
</evidence>
<evidence type="ECO:0000259" key="13">
    <source>
        <dbReference type="Pfam" id="PF21185"/>
    </source>
</evidence>
<dbReference type="Pfam" id="PF21185">
    <property type="entry name" value="RecD_N"/>
    <property type="match status" value="1"/>
</dbReference>
<dbReference type="EC" id="5.6.2.3" evidence="11"/>
<dbReference type="InterPro" id="IPR006344">
    <property type="entry name" value="RecD"/>
</dbReference>
<dbReference type="SUPFAM" id="SSF52540">
    <property type="entry name" value="P-loop containing nucleoside triphosphate hydrolases"/>
    <property type="match status" value="2"/>
</dbReference>
<dbReference type="AlphaFoldDB" id="A0A2I0CRF1"/>
<name>A0A2I0CRF1_9PSED</name>
<gene>
    <name evidence="11 14" type="primary">recD</name>
    <name evidence="14" type="ORF">CW360_06110</name>
</gene>
<evidence type="ECO:0000256" key="11">
    <source>
        <dbReference type="HAMAP-Rule" id="MF_01487"/>
    </source>
</evidence>
<comment type="similarity">
    <text evidence="11">Belongs to the RecD family.</text>
</comment>
<keyword evidence="10 11" id="KW-0413">Isomerase</keyword>
<keyword evidence="8 11" id="KW-0238">DNA-binding</keyword>
<evidence type="ECO:0000313" key="14">
    <source>
        <dbReference type="EMBL" id="PKF71745.1"/>
    </source>
</evidence>
<keyword evidence="1 11" id="KW-0540">Nuclease</keyword>
<accession>A0A2I0CRF1</accession>
<dbReference type="GO" id="GO:0016887">
    <property type="term" value="F:ATP hydrolysis activity"/>
    <property type="evidence" value="ECO:0007669"/>
    <property type="project" value="RHEA"/>
</dbReference>
<comment type="function">
    <text evidence="11">A helicase/nuclease that prepares dsDNA breaks (DSB) for recombinational DNA repair. Binds to DSBs and unwinds DNA via a highly rapid and processive ATP-dependent bidirectional helicase activity. Unwinds dsDNA until it encounters a Chi (crossover hotspot instigator) sequence from the 3' direction. Cuts ssDNA a few nucleotides 3' to the Chi site. The properties and activities of the enzyme are changed at Chi. The Chi-altered holoenzyme produces a long 3'-ssDNA overhang and facilitates RecA-binding to the ssDNA for homologous DNA recombination and repair. Holoenzyme degrades any linearized DNA that is unable to undergo homologous recombination. In the holoenzyme this subunit has ssDNA-dependent ATPase and 5'-3' helicase activity. When added to pre-assembled RecBC greatly stimulates nuclease activity and augments holoenzyme processivity. Negatively regulates the RecA-loading ability of RecBCD.</text>
</comment>
<evidence type="ECO:0000256" key="7">
    <source>
        <dbReference type="ARBA" id="ARBA00022840"/>
    </source>
</evidence>
<feature type="domain" description="RecBCD enzyme subunit RecD N-terminal" evidence="13">
    <location>
        <begin position="31"/>
        <end position="138"/>
    </location>
</feature>
<dbReference type="InterPro" id="IPR050534">
    <property type="entry name" value="Coronavir_polyprotein_1ab"/>
</dbReference>
<comment type="caution">
    <text evidence="14">The sequence shown here is derived from an EMBL/GenBank/DDBJ whole genome shotgun (WGS) entry which is preliminary data.</text>
</comment>
<dbReference type="GO" id="GO:0003677">
    <property type="term" value="F:DNA binding"/>
    <property type="evidence" value="ECO:0007669"/>
    <property type="project" value="UniProtKB-UniRule"/>
</dbReference>
<dbReference type="InterPro" id="IPR027417">
    <property type="entry name" value="P-loop_NTPase"/>
</dbReference>
<evidence type="ECO:0000313" key="15">
    <source>
        <dbReference type="Proteomes" id="UP000242861"/>
    </source>
</evidence>
<feature type="domain" description="UvrD-like helicase C-terminal" evidence="12">
    <location>
        <begin position="602"/>
        <end position="649"/>
    </location>
</feature>